<keyword evidence="1" id="KW-0805">Transcription regulation</keyword>
<dbReference type="EMBL" id="QVIA01000002">
    <property type="protein sequence ID" value="RGC35128.1"/>
    <property type="molecule type" value="Genomic_DNA"/>
</dbReference>
<dbReference type="Proteomes" id="UP000261111">
    <property type="component" value="Unassembled WGS sequence"/>
</dbReference>
<evidence type="ECO:0000259" key="4">
    <source>
        <dbReference type="PROSITE" id="PS01124"/>
    </source>
</evidence>
<evidence type="ECO:0000313" key="6">
    <source>
        <dbReference type="Proteomes" id="UP000261111"/>
    </source>
</evidence>
<accession>A0A3E2X1H3</accession>
<proteinExistence type="predicted"/>
<dbReference type="SUPFAM" id="SSF46689">
    <property type="entry name" value="Homeodomain-like"/>
    <property type="match status" value="2"/>
</dbReference>
<dbReference type="SUPFAM" id="SSF51182">
    <property type="entry name" value="RmlC-like cupins"/>
    <property type="match status" value="1"/>
</dbReference>
<name>A0A3E2X1H3_9FIRM</name>
<dbReference type="InterPro" id="IPR018060">
    <property type="entry name" value="HTH_AraC"/>
</dbReference>
<keyword evidence="3" id="KW-0804">Transcription</keyword>
<dbReference type="Pfam" id="PF12833">
    <property type="entry name" value="HTH_18"/>
    <property type="match status" value="1"/>
</dbReference>
<dbReference type="Gene3D" id="2.60.120.10">
    <property type="entry name" value="Jelly Rolls"/>
    <property type="match status" value="1"/>
</dbReference>
<evidence type="ECO:0000313" key="5">
    <source>
        <dbReference type="EMBL" id="RGC35128.1"/>
    </source>
</evidence>
<dbReference type="InterPro" id="IPR018062">
    <property type="entry name" value="HTH_AraC-typ_CS"/>
</dbReference>
<reference evidence="5 6" key="1">
    <citation type="submission" date="2018-08" db="EMBL/GenBank/DDBJ databases">
        <title>A genome reference for cultivated species of the human gut microbiota.</title>
        <authorList>
            <person name="Zou Y."/>
            <person name="Xue W."/>
            <person name="Luo G."/>
        </authorList>
    </citation>
    <scope>NUCLEOTIDE SEQUENCE [LARGE SCALE GENOMIC DNA]</scope>
    <source>
        <strain evidence="5 6">AF19-21</strain>
    </source>
</reference>
<dbReference type="PANTHER" id="PTHR43280:SF28">
    <property type="entry name" value="HTH-TYPE TRANSCRIPTIONAL ACTIVATOR RHAS"/>
    <property type="match status" value="1"/>
</dbReference>
<dbReference type="InterPro" id="IPR009057">
    <property type="entry name" value="Homeodomain-like_sf"/>
</dbReference>
<dbReference type="GO" id="GO:0003700">
    <property type="term" value="F:DNA-binding transcription factor activity"/>
    <property type="evidence" value="ECO:0007669"/>
    <property type="project" value="InterPro"/>
</dbReference>
<dbReference type="InterPro" id="IPR013096">
    <property type="entry name" value="Cupin_2"/>
</dbReference>
<dbReference type="PROSITE" id="PS01124">
    <property type="entry name" value="HTH_ARAC_FAMILY_2"/>
    <property type="match status" value="1"/>
</dbReference>
<dbReference type="AlphaFoldDB" id="A0A3E2X1H3"/>
<gene>
    <name evidence="5" type="ORF">DWX41_02785</name>
</gene>
<dbReference type="InterPro" id="IPR011051">
    <property type="entry name" value="RmlC_Cupin_sf"/>
</dbReference>
<keyword evidence="2" id="KW-0238">DNA-binding</keyword>
<dbReference type="InterPro" id="IPR014710">
    <property type="entry name" value="RmlC-like_jellyroll"/>
</dbReference>
<comment type="caution">
    <text evidence="5">The sequence shown here is derived from an EMBL/GenBank/DDBJ whole genome shotgun (WGS) entry which is preliminary data.</text>
</comment>
<dbReference type="SMART" id="SM00342">
    <property type="entry name" value="HTH_ARAC"/>
    <property type="match status" value="1"/>
</dbReference>
<organism evidence="5 6">
    <name type="scientific">Hungatella hathewayi</name>
    <dbReference type="NCBI Taxonomy" id="154046"/>
    <lineage>
        <taxon>Bacteria</taxon>
        <taxon>Bacillati</taxon>
        <taxon>Bacillota</taxon>
        <taxon>Clostridia</taxon>
        <taxon>Lachnospirales</taxon>
        <taxon>Lachnospiraceae</taxon>
        <taxon>Hungatella</taxon>
    </lineage>
</organism>
<dbReference type="Gene3D" id="1.10.10.60">
    <property type="entry name" value="Homeodomain-like"/>
    <property type="match status" value="2"/>
</dbReference>
<evidence type="ECO:0000256" key="3">
    <source>
        <dbReference type="ARBA" id="ARBA00023163"/>
    </source>
</evidence>
<protein>
    <submittedName>
        <fullName evidence="5">AraC family transcriptional regulator</fullName>
    </submittedName>
</protein>
<evidence type="ECO:0000256" key="1">
    <source>
        <dbReference type="ARBA" id="ARBA00023015"/>
    </source>
</evidence>
<dbReference type="GO" id="GO:0043565">
    <property type="term" value="F:sequence-specific DNA binding"/>
    <property type="evidence" value="ECO:0007669"/>
    <property type="project" value="InterPro"/>
</dbReference>
<dbReference type="Pfam" id="PF07883">
    <property type="entry name" value="Cupin_2"/>
    <property type="match status" value="1"/>
</dbReference>
<evidence type="ECO:0000256" key="2">
    <source>
        <dbReference type="ARBA" id="ARBA00023125"/>
    </source>
</evidence>
<dbReference type="PROSITE" id="PS00041">
    <property type="entry name" value="HTH_ARAC_FAMILY_1"/>
    <property type="match status" value="1"/>
</dbReference>
<feature type="domain" description="HTH araC/xylS-type" evidence="4">
    <location>
        <begin position="210"/>
        <end position="308"/>
    </location>
</feature>
<dbReference type="CDD" id="cd02209">
    <property type="entry name" value="cupin_XRE_C"/>
    <property type="match status" value="1"/>
</dbReference>
<dbReference type="PANTHER" id="PTHR43280">
    <property type="entry name" value="ARAC-FAMILY TRANSCRIPTIONAL REGULATOR"/>
    <property type="match status" value="1"/>
</dbReference>
<sequence>MYRWQMMLNCGGTFMEFIERNEVKMETGMFLDEDFPFYISYKQISDYRDSEVLSHWHIELEYILVLEGRLDYIGEDSEYTMSEGEGVLVNGNVLHSYRRNRTNECRYLVVIFHPSLIGYNAAGRISANYIFPYFSGDQAFTDIRLTGRELWHSEIASILLEAESYSAAGAAGYEMDIQILLLKCWRILYEKVLCAREGRPGKNPKNELIYKAVKYIREHIEEKIYLTDIARACSISNTECCRMFKRQVGQSPMEYVKKYRIKRSLDFLENKNCSIMQVAQMAGFESQSYYTKVFRSIMKCTPQEYRKENKRVIDTGGT</sequence>